<dbReference type="PANTHER" id="PTHR21039:SF0">
    <property type="entry name" value="HISTIDINOL-PHOSPHATASE"/>
    <property type="match status" value="1"/>
</dbReference>
<dbReference type="UniPathway" id="UPA00031">
    <property type="reaction ID" value="UER00013"/>
</dbReference>
<dbReference type="EMBL" id="LTAY01000092">
    <property type="protein sequence ID" value="OPX46162.1"/>
    <property type="molecule type" value="Genomic_DNA"/>
</dbReference>
<feature type="domain" description="PHP" evidence="9">
    <location>
        <begin position="4"/>
        <end position="187"/>
    </location>
</feature>
<comment type="catalytic activity">
    <reaction evidence="7 8">
        <text>L-histidinol phosphate + H2O = L-histidinol + phosphate</text>
        <dbReference type="Rhea" id="RHEA:14465"/>
        <dbReference type="ChEBI" id="CHEBI:15377"/>
        <dbReference type="ChEBI" id="CHEBI:43474"/>
        <dbReference type="ChEBI" id="CHEBI:57699"/>
        <dbReference type="ChEBI" id="CHEBI:57980"/>
        <dbReference type="EC" id="3.1.3.15"/>
    </reaction>
</comment>
<dbReference type="EMBL" id="LTAY01000092">
    <property type="protein sequence ID" value="OPX46077.1"/>
    <property type="molecule type" value="Genomic_DNA"/>
</dbReference>
<dbReference type="Proteomes" id="UP000191448">
    <property type="component" value="Unassembled WGS sequence"/>
</dbReference>
<dbReference type="Pfam" id="PF02811">
    <property type="entry name" value="PHP"/>
    <property type="match status" value="1"/>
</dbReference>
<dbReference type="AlphaFoldDB" id="A0A1V4SQK6"/>
<dbReference type="SUPFAM" id="SSF89550">
    <property type="entry name" value="PHP domain-like"/>
    <property type="match status" value="1"/>
</dbReference>
<evidence type="ECO:0000313" key="12">
    <source>
        <dbReference type="Proteomes" id="UP000191448"/>
    </source>
</evidence>
<keyword evidence="5 8" id="KW-0378">Hydrolase</keyword>
<dbReference type="GO" id="GO:0004401">
    <property type="term" value="F:histidinol-phosphatase activity"/>
    <property type="evidence" value="ECO:0007669"/>
    <property type="project" value="UniProtKB-UniRule"/>
</dbReference>
<evidence type="ECO:0000313" key="10">
    <source>
        <dbReference type="EMBL" id="OPX46077.1"/>
    </source>
</evidence>
<evidence type="ECO:0000256" key="2">
    <source>
        <dbReference type="ARBA" id="ARBA00009152"/>
    </source>
</evidence>
<keyword evidence="6 8" id="KW-0368">Histidine biosynthesis</keyword>
<organism evidence="11 12">
    <name type="scientific">Clostridium thermobutyricum DSM 4928</name>
    <dbReference type="NCBI Taxonomy" id="1121339"/>
    <lineage>
        <taxon>Bacteria</taxon>
        <taxon>Bacillati</taxon>
        <taxon>Bacillota</taxon>
        <taxon>Clostridia</taxon>
        <taxon>Eubacteriales</taxon>
        <taxon>Clostridiaceae</taxon>
        <taxon>Clostridium</taxon>
    </lineage>
</organism>
<dbReference type="EC" id="3.1.3.15" evidence="3 8"/>
<evidence type="ECO:0000256" key="5">
    <source>
        <dbReference type="ARBA" id="ARBA00022801"/>
    </source>
</evidence>
<reference evidence="11 12" key="1">
    <citation type="submission" date="2016-02" db="EMBL/GenBank/DDBJ databases">
        <title>Genome sequence of Clostridium thermobutyricum DSM 4928.</title>
        <authorList>
            <person name="Poehlein A."/>
            <person name="Daniel R."/>
        </authorList>
    </citation>
    <scope>NUCLEOTIDE SEQUENCE [LARGE SCALE GENOMIC DNA]</scope>
    <source>
        <strain evidence="11 12">DSM 4928</strain>
    </source>
</reference>
<evidence type="ECO:0000259" key="9">
    <source>
        <dbReference type="Pfam" id="PF02811"/>
    </source>
</evidence>
<dbReference type="GO" id="GO:0005737">
    <property type="term" value="C:cytoplasm"/>
    <property type="evidence" value="ECO:0007669"/>
    <property type="project" value="TreeGrafter"/>
</dbReference>
<dbReference type="OrthoDB" id="9775255at2"/>
<dbReference type="InterPro" id="IPR010140">
    <property type="entry name" value="Histidinol_P_phosphatase_HisJ"/>
</dbReference>
<name>A0A1V4SQK6_9CLOT</name>
<evidence type="ECO:0000256" key="1">
    <source>
        <dbReference type="ARBA" id="ARBA00004970"/>
    </source>
</evidence>
<dbReference type="Gene3D" id="3.20.20.140">
    <property type="entry name" value="Metal-dependent hydrolases"/>
    <property type="match status" value="1"/>
</dbReference>
<gene>
    <name evidence="11" type="primary">hisK_4</name>
    <name evidence="10" type="synonym">hisK_3</name>
    <name evidence="10" type="ORF">CLTHE_28940</name>
    <name evidence="11" type="ORF">CLTHE_29790</name>
</gene>
<dbReference type="PANTHER" id="PTHR21039">
    <property type="entry name" value="HISTIDINOL PHOSPHATASE-RELATED"/>
    <property type="match status" value="1"/>
</dbReference>
<evidence type="ECO:0000313" key="11">
    <source>
        <dbReference type="EMBL" id="OPX46162.1"/>
    </source>
</evidence>
<comment type="caution">
    <text evidence="11">The sequence shown here is derived from an EMBL/GenBank/DDBJ whole genome shotgun (WGS) entry which is preliminary data.</text>
</comment>
<keyword evidence="4 8" id="KW-0028">Amino-acid biosynthesis</keyword>
<evidence type="ECO:0000256" key="3">
    <source>
        <dbReference type="ARBA" id="ARBA00013085"/>
    </source>
</evidence>
<evidence type="ECO:0000256" key="7">
    <source>
        <dbReference type="ARBA" id="ARBA00049158"/>
    </source>
</evidence>
<proteinExistence type="inferred from homology"/>
<dbReference type="RefSeq" id="WP_080024071.1">
    <property type="nucleotide sequence ID" value="NZ_LTAY01000092.1"/>
</dbReference>
<sequence length="255" mass="29630">MIFDTHIHTELSSDSQMKLSSIIEKSKELKIGVILTDHLDLNYHIKNEFRVDLDKFFEKYSSYRNDNLLLGVEIGLSSSIVKENTEKTNKYPFDYIIGSVHSVDDEDIYLTYSKKGLNREDYFKNYLNAVIQYITEFNNFDSLGHIDYPCRYCNYENNNLSVSEHGEYLKQIFSILIKNGQALEINTRRLHLEDVYKATLDIYELYAKCGGKYVTLGSDAHTDDAIGADFNIALEICKKLSLKPVYFKNRKMILM</sequence>
<comment type="similarity">
    <text evidence="2 8">Belongs to the PHP hydrolase family. HisK subfamily.</text>
</comment>
<accession>A0A1V4SQK6</accession>
<protein>
    <recommendedName>
        <fullName evidence="3 8">Histidinol-phosphatase</fullName>
        <shortName evidence="8">HolPase</shortName>
        <ecNumber evidence="3 8">3.1.3.15</ecNumber>
    </recommendedName>
</protein>
<dbReference type="NCBIfam" id="TIGR01856">
    <property type="entry name" value="hisJ_fam"/>
    <property type="match status" value="1"/>
</dbReference>
<dbReference type="GO" id="GO:0000105">
    <property type="term" value="P:L-histidine biosynthetic process"/>
    <property type="evidence" value="ECO:0007669"/>
    <property type="project" value="UniProtKB-UniRule"/>
</dbReference>
<comment type="pathway">
    <text evidence="1 8">Amino-acid biosynthesis; L-histidine biosynthesis; L-histidine from 5-phospho-alpha-D-ribose 1-diphosphate: step 8/9.</text>
</comment>
<dbReference type="InterPro" id="IPR004013">
    <property type="entry name" value="PHP_dom"/>
</dbReference>
<evidence type="ECO:0000256" key="4">
    <source>
        <dbReference type="ARBA" id="ARBA00022605"/>
    </source>
</evidence>
<dbReference type="InterPro" id="IPR016195">
    <property type="entry name" value="Pol/histidinol_Pase-like"/>
</dbReference>
<evidence type="ECO:0000256" key="6">
    <source>
        <dbReference type="ARBA" id="ARBA00023102"/>
    </source>
</evidence>
<evidence type="ECO:0000256" key="8">
    <source>
        <dbReference type="RuleBase" id="RU366003"/>
    </source>
</evidence>